<keyword evidence="5 6" id="KW-0408">Iron</keyword>
<dbReference type="InterPro" id="IPR002401">
    <property type="entry name" value="Cyt_P450_E_grp-I"/>
</dbReference>
<dbReference type="GO" id="GO:0005506">
    <property type="term" value="F:iron ion binding"/>
    <property type="evidence" value="ECO:0007669"/>
    <property type="project" value="InterPro"/>
</dbReference>
<evidence type="ECO:0000256" key="6">
    <source>
        <dbReference type="PIRSR" id="PIRSR602401-1"/>
    </source>
</evidence>
<keyword evidence="10" id="KW-1185">Reference proteome</keyword>
<comment type="caution">
    <text evidence="9">The sequence shown here is derived from an EMBL/GenBank/DDBJ whole genome shotgun (WGS) entry which is preliminary data.</text>
</comment>
<dbReference type="PRINTS" id="PR00463">
    <property type="entry name" value="EP450I"/>
</dbReference>
<reference evidence="9 10" key="1">
    <citation type="submission" date="2018-08" db="EMBL/GenBank/DDBJ databases">
        <title>Draft genome of the lignicolous fungus Coniochaeta pulveracea.</title>
        <authorList>
            <person name="Borstlap C.J."/>
            <person name="De Witt R.N."/>
            <person name="Botha A."/>
            <person name="Volschenk H."/>
        </authorList>
    </citation>
    <scope>NUCLEOTIDE SEQUENCE [LARGE SCALE GENOMIC DNA]</scope>
    <source>
        <strain evidence="9 10">CAB683</strain>
    </source>
</reference>
<keyword evidence="8" id="KW-0812">Transmembrane</keyword>
<evidence type="ECO:0000256" key="2">
    <source>
        <dbReference type="ARBA" id="ARBA00010617"/>
    </source>
</evidence>
<evidence type="ECO:0000256" key="5">
    <source>
        <dbReference type="ARBA" id="ARBA00023004"/>
    </source>
</evidence>
<dbReference type="STRING" id="177199.A0A420YK01"/>
<dbReference type="SUPFAM" id="SSF48264">
    <property type="entry name" value="Cytochrome P450"/>
    <property type="match status" value="1"/>
</dbReference>
<evidence type="ECO:0000256" key="4">
    <source>
        <dbReference type="ARBA" id="ARBA00022723"/>
    </source>
</evidence>
<proteinExistence type="inferred from homology"/>
<feature type="transmembrane region" description="Helical" evidence="8">
    <location>
        <begin position="20"/>
        <end position="39"/>
    </location>
</feature>
<gene>
    <name evidence="9" type="ORF">DL546_001118</name>
</gene>
<dbReference type="PANTHER" id="PTHR24305">
    <property type="entry name" value="CYTOCHROME P450"/>
    <property type="match status" value="1"/>
</dbReference>
<keyword evidence="8" id="KW-1133">Transmembrane helix</keyword>
<evidence type="ECO:0000256" key="8">
    <source>
        <dbReference type="SAM" id="Phobius"/>
    </source>
</evidence>
<comment type="cofactor">
    <cofactor evidence="1 6">
        <name>heme</name>
        <dbReference type="ChEBI" id="CHEBI:30413"/>
    </cofactor>
</comment>
<evidence type="ECO:0000256" key="3">
    <source>
        <dbReference type="ARBA" id="ARBA00022617"/>
    </source>
</evidence>
<sequence>MHDLARFSLLNLTVSFAFRISLWFIITTLLFLVFWWMAVSFYRLFLHPLSDVPGPKLAAISNVWYANKARQGRCRELGKTLHERYGPIVRVGPKEVWFNTKEAFKMIYSGGGYEKSDFYLATALHRPRVNWRLQVQSPDTLDLLSERDMKRYRLQRRLIGTTYHISNLKKHEHAIDAVLKRAVAQLRTLNGAEVDLKQWMHIIVVECLGAVVLSWSPGYIKDKSDGGTGMHAYLGWRLKSVYGLFPWAPVMGTYSKTLGRAFSKLWGLTYSTPKGFKTFFTTVYQKSSKRINVALKGKSPGDPRQDLLADLINLNKRKPVFKETYLRRMTMTNFGAGHETMTSALTSVMAMIGSHGQVQKKVAEEIRSAEDPVKFDNSVRLSYTQACIKEAQRLHPVIGMSLPRKVSSGGMHLHGHYIPPGTTVGCNPVALHRNKDIFGPDAAVFNPDRWLNPELDTKAMERFNLTWGGGARTCPGRHLGELIVYKVVLALLKEFDVEVNIPPEEDMPIYFMAMLSGVRARFLPRKQPVEDPTP</sequence>
<keyword evidence="7" id="KW-0503">Monooxygenase</keyword>
<dbReference type="GO" id="GO:0020037">
    <property type="term" value="F:heme binding"/>
    <property type="evidence" value="ECO:0007669"/>
    <property type="project" value="InterPro"/>
</dbReference>
<evidence type="ECO:0000313" key="9">
    <source>
        <dbReference type="EMBL" id="RKU48204.1"/>
    </source>
</evidence>
<dbReference type="Gene3D" id="1.10.630.10">
    <property type="entry name" value="Cytochrome P450"/>
    <property type="match status" value="1"/>
</dbReference>
<accession>A0A420YK01</accession>
<evidence type="ECO:0000256" key="1">
    <source>
        <dbReference type="ARBA" id="ARBA00001971"/>
    </source>
</evidence>
<name>A0A420YK01_9PEZI</name>
<dbReference type="GO" id="GO:0016705">
    <property type="term" value="F:oxidoreductase activity, acting on paired donors, with incorporation or reduction of molecular oxygen"/>
    <property type="evidence" value="ECO:0007669"/>
    <property type="project" value="InterPro"/>
</dbReference>
<dbReference type="PRINTS" id="PR00385">
    <property type="entry name" value="P450"/>
</dbReference>
<protein>
    <recommendedName>
        <fullName evidence="11">Cytochrome P450-dit2</fullName>
    </recommendedName>
</protein>
<evidence type="ECO:0008006" key="11">
    <source>
        <dbReference type="Google" id="ProtNLM"/>
    </source>
</evidence>
<dbReference type="InterPro" id="IPR036396">
    <property type="entry name" value="Cyt_P450_sf"/>
</dbReference>
<keyword evidence="8" id="KW-0472">Membrane</keyword>
<dbReference type="EMBL" id="QVQW01000005">
    <property type="protein sequence ID" value="RKU48204.1"/>
    <property type="molecule type" value="Genomic_DNA"/>
</dbReference>
<dbReference type="AlphaFoldDB" id="A0A420YK01"/>
<keyword evidence="7" id="KW-0560">Oxidoreductase</keyword>
<dbReference type="InterPro" id="IPR050121">
    <property type="entry name" value="Cytochrome_P450_monoxygenase"/>
</dbReference>
<dbReference type="PROSITE" id="PS00086">
    <property type="entry name" value="CYTOCHROME_P450"/>
    <property type="match status" value="1"/>
</dbReference>
<dbReference type="InterPro" id="IPR001128">
    <property type="entry name" value="Cyt_P450"/>
</dbReference>
<dbReference type="InterPro" id="IPR017972">
    <property type="entry name" value="Cyt_P450_CS"/>
</dbReference>
<dbReference type="GO" id="GO:0004497">
    <property type="term" value="F:monooxygenase activity"/>
    <property type="evidence" value="ECO:0007669"/>
    <property type="project" value="UniProtKB-KW"/>
</dbReference>
<keyword evidence="3 6" id="KW-0349">Heme</keyword>
<dbReference type="Proteomes" id="UP000275385">
    <property type="component" value="Unassembled WGS sequence"/>
</dbReference>
<evidence type="ECO:0000313" key="10">
    <source>
        <dbReference type="Proteomes" id="UP000275385"/>
    </source>
</evidence>
<keyword evidence="4 6" id="KW-0479">Metal-binding</keyword>
<dbReference type="PANTHER" id="PTHR24305:SF232">
    <property type="entry name" value="P450, PUTATIVE (EUROFUNG)-RELATED"/>
    <property type="match status" value="1"/>
</dbReference>
<comment type="similarity">
    <text evidence="2 7">Belongs to the cytochrome P450 family.</text>
</comment>
<feature type="binding site" description="axial binding residue" evidence="6">
    <location>
        <position position="474"/>
    </location>
    <ligand>
        <name>heme</name>
        <dbReference type="ChEBI" id="CHEBI:30413"/>
    </ligand>
    <ligandPart>
        <name>Fe</name>
        <dbReference type="ChEBI" id="CHEBI:18248"/>
    </ligandPart>
</feature>
<dbReference type="OrthoDB" id="3934656at2759"/>
<dbReference type="Pfam" id="PF00067">
    <property type="entry name" value="p450"/>
    <property type="match status" value="1"/>
</dbReference>
<evidence type="ECO:0000256" key="7">
    <source>
        <dbReference type="RuleBase" id="RU000461"/>
    </source>
</evidence>
<organism evidence="9 10">
    <name type="scientific">Coniochaeta pulveracea</name>
    <dbReference type="NCBI Taxonomy" id="177199"/>
    <lineage>
        <taxon>Eukaryota</taxon>
        <taxon>Fungi</taxon>
        <taxon>Dikarya</taxon>
        <taxon>Ascomycota</taxon>
        <taxon>Pezizomycotina</taxon>
        <taxon>Sordariomycetes</taxon>
        <taxon>Sordariomycetidae</taxon>
        <taxon>Coniochaetales</taxon>
        <taxon>Coniochaetaceae</taxon>
        <taxon>Coniochaeta</taxon>
    </lineage>
</organism>